<dbReference type="EMBL" id="JACOQI010000016">
    <property type="protein sequence ID" value="MBC5771375.1"/>
    <property type="molecule type" value="Genomic_DNA"/>
</dbReference>
<accession>A0A923MIN5</accession>
<gene>
    <name evidence="2" type="ORF">H8Z83_13820</name>
</gene>
<dbReference type="Pfam" id="PF09509">
    <property type="entry name" value="Hypoth_Ymh"/>
    <property type="match status" value="1"/>
</dbReference>
<proteinExistence type="predicted"/>
<dbReference type="RefSeq" id="WP_187015570.1">
    <property type="nucleotide sequence ID" value="NZ_JACOQI010000016.1"/>
</dbReference>
<dbReference type="NCBIfam" id="TIGR02391">
    <property type="entry name" value="hypoth_ymh"/>
    <property type="match status" value="1"/>
</dbReference>
<dbReference type="Proteomes" id="UP000620327">
    <property type="component" value="Unassembled WGS sequence"/>
</dbReference>
<protein>
    <submittedName>
        <fullName evidence="2">TIGR02391 family protein</fullName>
    </submittedName>
</protein>
<dbReference type="InterPro" id="IPR012654">
    <property type="entry name" value="CHP02391"/>
</dbReference>
<reference evidence="2" key="1">
    <citation type="submission" date="2020-08" db="EMBL/GenBank/DDBJ databases">
        <title>Genome public.</title>
        <authorList>
            <person name="Liu C."/>
            <person name="Sun Q."/>
        </authorList>
    </citation>
    <scope>NUCLEOTIDE SEQUENCE</scope>
    <source>
        <strain evidence="2">BX15</strain>
    </source>
</reference>
<organism evidence="2 3">
    <name type="scientific">Dysosmobacter segnis</name>
    <dbReference type="NCBI Taxonomy" id="2763042"/>
    <lineage>
        <taxon>Bacteria</taxon>
        <taxon>Bacillati</taxon>
        <taxon>Bacillota</taxon>
        <taxon>Clostridia</taxon>
        <taxon>Eubacteriales</taxon>
        <taxon>Oscillospiraceae</taxon>
        <taxon>Dysosmobacter</taxon>
    </lineage>
</organism>
<sequence length="283" mass="32046">MSQIIQKLDQQQLKSLCGIVAHTSEGLTKSELTTLLGQCRICSVDDGSSRNQLGYTIGLNKRDWLYNCLVAEINKSQSFSKVFSFLQAVLNPAAYTSADSRQKYRYLFEETNKVLLFAGLSIDQSGRLVAVSQAETLSEVDQRVNHLKKALYDRAIHSEVQKYCVEDYLRADYYDAVFEASKGLAERVRQISGLTTDGGTLFQTVFSKNDPYIFFNAMKTDSERSEFTGLKELLEAIFHLVRNPAAHTPKVNWKTDETKVLDILTLISFAHKYLDECHRMPGK</sequence>
<dbReference type="AlphaFoldDB" id="A0A923MIN5"/>
<keyword evidence="3" id="KW-1185">Reference proteome</keyword>
<name>A0A923MIN5_9FIRM</name>
<evidence type="ECO:0000313" key="3">
    <source>
        <dbReference type="Proteomes" id="UP000620327"/>
    </source>
</evidence>
<evidence type="ECO:0000259" key="1">
    <source>
        <dbReference type="Pfam" id="PF09509"/>
    </source>
</evidence>
<comment type="caution">
    <text evidence="2">The sequence shown here is derived from an EMBL/GenBank/DDBJ whole genome shotgun (WGS) entry which is preliminary data.</text>
</comment>
<feature type="domain" description="Conserved hypothetical protein CHP02391" evidence="1">
    <location>
        <begin position="155"/>
        <end position="273"/>
    </location>
</feature>
<evidence type="ECO:0000313" key="2">
    <source>
        <dbReference type="EMBL" id="MBC5771375.1"/>
    </source>
</evidence>